<feature type="compositionally biased region" description="Low complexity" evidence="1">
    <location>
        <begin position="283"/>
        <end position="292"/>
    </location>
</feature>
<gene>
    <name evidence="2" type="ORF">CDAUBV1_LOCUS11610</name>
</gene>
<evidence type="ECO:0000313" key="3">
    <source>
        <dbReference type="Proteomes" id="UP001497525"/>
    </source>
</evidence>
<sequence length="356" mass="38102">MALAASSQVEEMPGEISNTTEEHNNTRLHKEAAPRCSPKELSALKATVYRTRELLRRRNRNFDKQVWMEIAAQMHSFGFPARSWLSVKMRGKRILRDLAAGEQLFVHDREVTTTTPLHSNGPAGGVPLNEKAAVSSVTQASDGETSGSDTRANCSVSDACRCPPPLIPSSEASAAVFMALRSTAGIPSTPSIYTSTTATGPQILHVCSRALPATSCSSSQALNTPHNMNGGCPNQGPAAAAVSTPAVSTPVSRLPTGADYIDLSASSDEIENHPPTTHPAGPPTTTSSPVTAQLQVPTSISSPVPMPDLISSISEQEFRKRMEIYRLKQEILQIKRAYWISKLKGLFVGVCSNTGR</sequence>
<protein>
    <submittedName>
        <fullName evidence="2">Uncharacterized protein</fullName>
    </submittedName>
</protein>
<dbReference type="Proteomes" id="UP001497525">
    <property type="component" value="Unassembled WGS sequence"/>
</dbReference>
<dbReference type="EMBL" id="CAXLJL010000378">
    <property type="protein sequence ID" value="CAL5137283.1"/>
    <property type="molecule type" value="Genomic_DNA"/>
</dbReference>
<dbReference type="EMBL" id="CAXLJL010000378">
    <property type="protein sequence ID" value="CAL5137282.1"/>
    <property type="molecule type" value="Genomic_DNA"/>
</dbReference>
<dbReference type="AlphaFoldDB" id="A0AAV2TLM2"/>
<evidence type="ECO:0000313" key="2">
    <source>
        <dbReference type="EMBL" id="CAL5137283.1"/>
    </source>
</evidence>
<organism evidence="2 3">
    <name type="scientific">Calicophoron daubneyi</name>
    <name type="common">Rumen fluke</name>
    <name type="synonym">Paramphistomum daubneyi</name>
    <dbReference type="NCBI Taxonomy" id="300641"/>
    <lineage>
        <taxon>Eukaryota</taxon>
        <taxon>Metazoa</taxon>
        <taxon>Spiralia</taxon>
        <taxon>Lophotrochozoa</taxon>
        <taxon>Platyhelminthes</taxon>
        <taxon>Trematoda</taxon>
        <taxon>Digenea</taxon>
        <taxon>Plagiorchiida</taxon>
        <taxon>Pronocephalata</taxon>
        <taxon>Paramphistomoidea</taxon>
        <taxon>Paramphistomidae</taxon>
        <taxon>Calicophoron</taxon>
    </lineage>
</organism>
<evidence type="ECO:0000256" key="1">
    <source>
        <dbReference type="SAM" id="MobiDB-lite"/>
    </source>
</evidence>
<accession>A0AAV2TLM2</accession>
<reference evidence="2" key="1">
    <citation type="submission" date="2024-06" db="EMBL/GenBank/DDBJ databases">
        <authorList>
            <person name="Liu X."/>
            <person name="Lenzi L."/>
            <person name="Haldenby T S."/>
            <person name="Uol C."/>
        </authorList>
    </citation>
    <scope>NUCLEOTIDE SEQUENCE</scope>
</reference>
<proteinExistence type="predicted"/>
<feature type="region of interest" description="Disordered" evidence="1">
    <location>
        <begin position="1"/>
        <end position="37"/>
    </location>
</feature>
<comment type="caution">
    <text evidence="2">The sequence shown here is derived from an EMBL/GenBank/DDBJ whole genome shotgun (WGS) entry which is preliminary data.</text>
</comment>
<name>A0AAV2TLM2_CALDB</name>
<feature type="region of interest" description="Disordered" evidence="1">
    <location>
        <begin position="268"/>
        <end position="293"/>
    </location>
</feature>
<feature type="compositionally biased region" description="Basic and acidic residues" evidence="1">
    <location>
        <begin position="20"/>
        <end position="33"/>
    </location>
</feature>